<dbReference type="InterPro" id="IPR006620">
    <property type="entry name" value="Pro_4_hyd_alph"/>
</dbReference>
<dbReference type="SMART" id="SM00702">
    <property type="entry name" value="P4Hc"/>
    <property type="match status" value="1"/>
</dbReference>
<evidence type="ECO:0000259" key="8">
    <source>
        <dbReference type="SMART" id="SM00702"/>
    </source>
</evidence>
<evidence type="ECO:0000256" key="1">
    <source>
        <dbReference type="ARBA" id="ARBA00001961"/>
    </source>
</evidence>
<evidence type="ECO:0000256" key="5">
    <source>
        <dbReference type="ARBA" id="ARBA00023004"/>
    </source>
</evidence>
<evidence type="ECO:0000256" key="6">
    <source>
        <dbReference type="SAM" id="MobiDB-lite"/>
    </source>
</evidence>
<keyword evidence="7" id="KW-0812">Transmembrane</keyword>
<evidence type="ECO:0000256" key="4">
    <source>
        <dbReference type="ARBA" id="ARBA00023002"/>
    </source>
</evidence>
<dbReference type="InterPro" id="IPR045054">
    <property type="entry name" value="P4HA-like"/>
</dbReference>
<protein>
    <submittedName>
        <fullName evidence="9">2og-fe oxygenase protein</fullName>
    </submittedName>
</protein>
<keyword evidence="5" id="KW-0408">Iron</keyword>
<accession>A0A2W1GHR8</accession>
<keyword evidence="3" id="KW-0223">Dioxygenase</keyword>
<keyword evidence="7" id="KW-0472">Membrane</keyword>
<dbReference type="GO" id="GO:0005783">
    <property type="term" value="C:endoplasmic reticulum"/>
    <property type="evidence" value="ECO:0007669"/>
    <property type="project" value="TreeGrafter"/>
</dbReference>
<dbReference type="InterPro" id="IPR044862">
    <property type="entry name" value="Pro_4_hyd_alph_FE2OG_OXY"/>
</dbReference>
<proteinExistence type="predicted"/>
<keyword evidence="7" id="KW-1133">Transmembrane helix</keyword>
<organism evidence="9 10">
    <name type="scientific">Pyrenophora tritici-repentis</name>
    <dbReference type="NCBI Taxonomy" id="45151"/>
    <lineage>
        <taxon>Eukaryota</taxon>
        <taxon>Fungi</taxon>
        <taxon>Dikarya</taxon>
        <taxon>Ascomycota</taxon>
        <taxon>Pezizomycotina</taxon>
        <taxon>Dothideomycetes</taxon>
        <taxon>Pleosporomycetidae</taxon>
        <taxon>Pleosporales</taxon>
        <taxon>Pleosporineae</taxon>
        <taxon>Pleosporaceae</taxon>
        <taxon>Pyrenophora</taxon>
    </lineage>
</organism>
<feature type="region of interest" description="Disordered" evidence="6">
    <location>
        <begin position="48"/>
        <end position="74"/>
    </location>
</feature>
<evidence type="ECO:0000313" key="10">
    <source>
        <dbReference type="Proteomes" id="UP000249757"/>
    </source>
</evidence>
<dbReference type="PANTHER" id="PTHR10869">
    <property type="entry name" value="PROLYL 4-HYDROXYLASE ALPHA SUBUNIT"/>
    <property type="match status" value="1"/>
</dbReference>
<feature type="transmembrane region" description="Helical" evidence="7">
    <location>
        <begin position="25"/>
        <end position="47"/>
    </location>
</feature>
<evidence type="ECO:0000256" key="3">
    <source>
        <dbReference type="ARBA" id="ARBA00022964"/>
    </source>
</evidence>
<name>A0A2W1GHR8_9PLEO</name>
<evidence type="ECO:0000313" key="9">
    <source>
        <dbReference type="EMBL" id="KAI1518927.1"/>
    </source>
</evidence>
<gene>
    <name evidence="9" type="ORF">Ptr86124_002055</name>
</gene>
<dbReference type="FunFam" id="2.60.120.620:FF:000027">
    <property type="entry name" value="Oxidoreductase, 2OG-Fe(II) oxygenase family family"/>
    <property type="match status" value="1"/>
</dbReference>
<keyword evidence="2" id="KW-0479">Metal-binding</keyword>
<dbReference type="Gene3D" id="2.60.120.620">
    <property type="entry name" value="q2cbj1_9rhob like domain"/>
    <property type="match status" value="1"/>
</dbReference>
<feature type="compositionally biased region" description="Polar residues" evidence="6">
    <location>
        <begin position="55"/>
        <end position="70"/>
    </location>
</feature>
<evidence type="ECO:0000256" key="2">
    <source>
        <dbReference type="ARBA" id="ARBA00022723"/>
    </source>
</evidence>
<feature type="domain" description="Prolyl 4-hydroxylase alpha subunit" evidence="8">
    <location>
        <begin position="101"/>
        <end position="318"/>
    </location>
</feature>
<keyword evidence="4" id="KW-0560">Oxidoreductase</keyword>
<dbReference type="Pfam" id="PF13640">
    <property type="entry name" value="2OG-FeII_Oxy_3"/>
    <property type="match status" value="1"/>
</dbReference>
<dbReference type="AlphaFoldDB" id="A0A2W1GHR8"/>
<reference evidence="10" key="1">
    <citation type="journal article" date="2022" name="Microb. Genom.">
        <title>A global pangenome for the wheat fungal pathogen Pyrenophora tritici-repentis and prediction of effector protein structural homology.</title>
        <authorList>
            <person name="Moolhuijzen P.M."/>
            <person name="See P.T."/>
            <person name="Shi G."/>
            <person name="Powell H.R."/>
            <person name="Cockram J."/>
            <person name="Jorgensen L.N."/>
            <person name="Benslimane H."/>
            <person name="Strelkov S.E."/>
            <person name="Turner J."/>
            <person name="Liu Z."/>
            <person name="Moffat C.S."/>
        </authorList>
    </citation>
    <scope>NUCLEOTIDE SEQUENCE [LARGE SCALE GENOMIC DNA]</scope>
</reference>
<evidence type="ECO:0000256" key="7">
    <source>
        <dbReference type="SAM" id="Phobius"/>
    </source>
</evidence>
<comment type="cofactor">
    <cofactor evidence="1">
        <name>L-ascorbate</name>
        <dbReference type="ChEBI" id="CHEBI:38290"/>
    </cofactor>
</comment>
<keyword evidence="10" id="KW-1185">Reference proteome</keyword>
<dbReference type="PANTHER" id="PTHR10869:SF246">
    <property type="entry name" value="TRANSMEMBRANE PROLYL 4-HYDROXYLASE"/>
    <property type="match status" value="1"/>
</dbReference>
<dbReference type="EMBL" id="NRDI02000002">
    <property type="protein sequence ID" value="KAI1518927.1"/>
    <property type="molecule type" value="Genomic_DNA"/>
</dbReference>
<dbReference type="GO" id="GO:0005506">
    <property type="term" value="F:iron ion binding"/>
    <property type="evidence" value="ECO:0007669"/>
    <property type="project" value="InterPro"/>
</dbReference>
<dbReference type="GO" id="GO:0004656">
    <property type="term" value="F:procollagen-proline 4-dioxygenase activity"/>
    <property type="evidence" value="ECO:0007669"/>
    <property type="project" value="TreeGrafter"/>
</dbReference>
<dbReference type="OrthoDB" id="420380at2759"/>
<sequence length="340" mass="37052">MHSTSSASSSSASSSSLSKISISSLFQYTVLAALAYILAGAPLSSLLSSPSSTSKNNNTARPGAGQNSHNGPELENLVIPEKGLECGGHQFKGVYLMSREPLVVYIEGFLGEGEGYEVVRLSEPHFTPSTVWTSGRESLNPSIRQSEKAPLPRSQTVKCIEERARTFQGWRPYTFIEKLWAQRYNQGGHYTYHYDWSTATKSSGRVSSFMVYVAGECRGGGTHFPRLEKPVGNEWCRFIECDVEGVYGNRTSTASTTANSSNASGKEDLTKGVIFKPIPGNAVYWENMRNDGSGYAESWHAGLPVLEGSKVGLNIWSWFAEGYVPPVKQGSVGEDDMDGK</sequence>
<comment type="caution">
    <text evidence="9">The sequence shown here is derived from an EMBL/GenBank/DDBJ whole genome shotgun (WGS) entry which is preliminary data.</text>
</comment>
<dbReference type="GO" id="GO:0031418">
    <property type="term" value="F:L-ascorbic acid binding"/>
    <property type="evidence" value="ECO:0007669"/>
    <property type="project" value="InterPro"/>
</dbReference>
<dbReference type="Proteomes" id="UP000249757">
    <property type="component" value="Unassembled WGS sequence"/>
</dbReference>